<dbReference type="Pfam" id="PF00892">
    <property type="entry name" value="EamA"/>
    <property type="match status" value="2"/>
</dbReference>
<keyword evidence="1" id="KW-0472">Membrane</keyword>
<comment type="caution">
    <text evidence="4">The sequence shown here is derived from an EMBL/GenBank/DDBJ whole genome shotgun (WGS) entry which is preliminary data.</text>
</comment>
<feature type="domain" description="EamA" evidence="2">
    <location>
        <begin position="16"/>
        <end position="145"/>
    </location>
</feature>
<dbReference type="AlphaFoldDB" id="A0A059EA01"/>
<reference evidence="3 6" key="2">
    <citation type="journal article" date="2018" name="Nat. Biotechnol.">
        <title>A standardized bacterial taxonomy based on genome phylogeny substantially revises the tree of life.</title>
        <authorList>
            <person name="Parks D.H."/>
            <person name="Chuvochina M."/>
            <person name="Waite D.W."/>
            <person name="Rinke C."/>
            <person name="Skarshewski A."/>
            <person name="Chaumeil P.A."/>
            <person name="Hugenholtz P."/>
        </authorList>
    </citation>
    <scope>NUCLEOTIDE SEQUENCE [LARGE SCALE GENOMIC DNA]</scope>
    <source>
        <strain evidence="3">UBA8557</strain>
    </source>
</reference>
<feature type="transmembrane region" description="Helical" evidence="1">
    <location>
        <begin position="105"/>
        <end position="122"/>
    </location>
</feature>
<dbReference type="eggNOG" id="COG0697">
    <property type="taxonomic scope" value="Bacteria"/>
</dbReference>
<evidence type="ECO:0000313" key="5">
    <source>
        <dbReference type="Proteomes" id="UP000024547"/>
    </source>
</evidence>
<accession>A0A059EA01</accession>
<sequence>MTDTPISAPAARHWVGPLMMLCGGIAIGFAPIGLRLGLDDLGPQAIAFWRYVFAAPVLFLLVLGIQKRLPSKPNMFIVIGGTCFALDIGLWHWGLTLTSVSNATFIVNLGNVGVGFAAWFFLKERPTPVWFIAVILAMAGAAALSLGAAGGGSGNIRGDLLSLAAAVLVSGYLLASKLARRTMSGIDAVFWLTCVEIIVAGMMVMTFREDFLPAHISGFLAPFILGVGIHVIGQGLIITGLGITPTSVAGVLILIQPVVAAAVSWQLFNEPLTSIQAAGSALILFAVWLAQSGHKPQPVD</sequence>
<keyword evidence="1" id="KW-1133">Transmembrane helix</keyword>
<gene>
    <name evidence="3" type="ORF">DCG65_04820</name>
    <name evidence="4" type="ORF">HY36_13725</name>
</gene>
<organism evidence="4 5">
    <name type="scientific">Hyphomonas atlantica</name>
    <dbReference type="NCBI Taxonomy" id="1280948"/>
    <lineage>
        <taxon>Bacteria</taxon>
        <taxon>Pseudomonadati</taxon>
        <taxon>Pseudomonadota</taxon>
        <taxon>Alphaproteobacteria</taxon>
        <taxon>Hyphomonadales</taxon>
        <taxon>Hyphomonadaceae</taxon>
        <taxon>Hyphomonas</taxon>
    </lineage>
</organism>
<dbReference type="Proteomes" id="UP000259173">
    <property type="component" value="Unassembled WGS sequence"/>
</dbReference>
<feature type="domain" description="EamA" evidence="2">
    <location>
        <begin position="157"/>
        <end position="289"/>
    </location>
</feature>
<keyword evidence="1" id="KW-0812">Transmembrane</keyword>
<feature type="transmembrane region" description="Helical" evidence="1">
    <location>
        <begin position="274"/>
        <end position="290"/>
    </location>
</feature>
<dbReference type="SUPFAM" id="SSF103481">
    <property type="entry name" value="Multidrug resistance efflux transporter EmrE"/>
    <property type="match status" value="2"/>
</dbReference>
<keyword evidence="5" id="KW-1185">Reference proteome</keyword>
<dbReference type="PANTHER" id="PTHR22911:SF76">
    <property type="entry name" value="EAMA DOMAIN-CONTAINING PROTEIN"/>
    <property type="match status" value="1"/>
</dbReference>
<reference evidence="4 5" key="1">
    <citation type="journal article" date="2014" name="Antonie Van Leeuwenhoek">
        <title>Hyphomonas beringensis sp. nov. and Hyphomonas chukchiensis sp. nov., isolated from surface seawater of the Bering Sea and Chukchi Sea.</title>
        <authorList>
            <person name="Li C."/>
            <person name="Lai Q."/>
            <person name="Li G."/>
            <person name="Dong C."/>
            <person name="Wang J."/>
            <person name="Liao Y."/>
            <person name="Shao Z."/>
        </authorList>
    </citation>
    <scope>NUCLEOTIDE SEQUENCE [LARGE SCALE GENOMIC DNA]</scope>
    <source>
        <strain evidence="4 5">22II1-22F38</strain>
    </source>
</reference>
<name>A0A059EA01_9PROT</name>
<feature type="transmembrane region" description="Helical" evidence="1">
    <location>
        <begin position="14"/>
        <end position="34"/>
    </location>
</feature>
<feature type="transmembrane region" description="Helical" evidence="1">
    <location>
        <begin position="188"/>
        <end position="207"/>
    </location>
</feature>
<dbReference type="InterPro" id="IPR000620">
    <property type="entry name" value="EamA_dom"/>
</dbReference>
<feature type="transmembrane region" description="Helical" evidence="1">
    <location>
        <begin position="160"/>
        <end position="176"/>
    </location>
</feature>
<feature type="transmembrane region" description="Helical" evidence="1">
    <location>
        <begin position="129"/>
        <end position="148"/>
    </location>
</feature>
<evidence type="ECO:0000313" key="4">
    <source>
        <dbReference type="EMBL" id="KCZ64405.1"/>
    </source>
</evidence>
<evidence type="ECO:0000313" key="3">
    <source>
        <dbReference type="EMBL" id="HAE93860.1"/>
    </source>
</evidence>
<dbReference type="Proteomes" id="UP000024547">
    <property type="component" value="Unassembled WGS sequence"/>
</dbReference>
<proteinExistence type="predicted"/>
<feature type="transmembrane region" description="Helical" evidence="1">
    <location>
        <begin position="248"/>
        <end position="268"/>
    </location>
</feature>
<feature type="transmembrane region" description="Helical" evidence="1">
    <location>
        <begin position="219"/>
        <end position="241"/>
    </location>
</feature>
<dbReference type="InterPro" id="IPR037185">
    <property type="entry name" value="EmrE-like"/>
</dbReference>
<dbReference type="EMBL" id="DMBR01000140">
    <property type="protein sequence ID" value="HAE93860.1"/>
    <property type="molecule type" value="Genomic_DNA"/>
</dbReference>
<dbReference type="RefSeq" id="WP_035549268.1">
    <property type="nucleotide sequence ID" value="NZ_AWFH01000004.1"/>
</dbReference>
<dbReference type="OrthoDB" id="8770617at2"/>
<dbReference type="STRING" id="1280948.HY36_13725"/>
<dbReference type="GO" id="GO:0016020">
    <property type="term" value="C:membrane"/>
    <property type="evidence" value="ECO:0007669"/>
    <property type="project" value="InterPro"/>
</dbReference>
<dbReference type="EMBL" id="AWFH01000004">
    <property type="protein sequence ID" value="KCZ64405.1"/>
    <property type="molecule type" value="Genomic_DNA"/>
</dbReference>
<feature type="transmembrane region" description="Helical" evidence="1">
    <location>
        <begin position="75"/>
        <end position="93"/>
    </location>
</feature>
<evidence type="ECO:0000256" key="1">
    <source>
        <dbReference type="SAM" id="Phobius"/>
    </source>
</evidence>
<protein>
    <submittedName>
        <fullName evidence="3">EamA/RhaT family transporter</fullName>
    </submittedName>
</protein>
<dbReference type="PATRIC" id="fig|1280948.3.peg.984"/>
<evidence type="ECO:0000259" key="2">
    <source>
        <dbReference type="Pfam" id="PF00892"/>
    </source>
</evidence>
<evidence type="ECO:0000313" key="6">
    <source>
        <dbReference type="Proteomes" id="UP000259173"/>
    </source>
</evidence>
<feature type="transmembrane region" description="Helical" evidence="1">
    <location>
        <begin position="46"/>
        <end position="63"/>
    </location>
</feature>
<dbReference type="PANTHER" id="PTHR22911">
    <property type="entry name" value="ACYL-MALONYL CONDENSING ENZYME-RELATED"/>
    <property type="match status" value="1"/>
</dbReference>